<dbReference type="SMART" id="SM00116">
    <property type="entry name" value="CBS"/>
    <property type="match status" value="4"/>
</dbReference>
<dbReference type="SUPFAM" id="SSF54631">
    <property type="entry name" value="CBS-domain pair"/>
    <property type="match status" value="2"/>
</dbReference>
<keyword evidence="1 2" id="KW-0129">CBS domain</keyword>
<accession>G7Q561</accession>
<protein>
    <submittedName>
        <fullName evidence="4">CBS domain containing protein</fullName>
    </submittedName>
</protein>
<dbReference type="STRING" id="694327.DFW101_2380"/>
<dbReference type="eggNOG" id="COG2905">
    <property type="taxonomic scope" value="Bacteria"/>
</dbReference>
<keyword evidence="5" id="KW-1185">Reference proteome</keyword>
<feature type="domain" description="CBS" evidence="3">
    <location>
        <begin position="137"/>
        <end position="195"/>
    </location>
</feature>
<dbReference type="Pfam" id="PF00571">
    <property type="entry name" value="CBS"/>
    <property type="match status" value="4"/>
</dbReference>
<evidence type="ECO:0000313" key="5">
    <source>
        <dbReference type="Proteomes" id="UP000004662"/>
    </source>
</evidence>
<reference evidence="5" key="1">
    <citation type="journal article" date="2015" name="Genome Announc.">
        <title>High-Quality Draft Genome Sequence of Desulfovibrio carbinoliphilus FW-101-2B, an Organic Acid-Oxidizing Sulfate-Reducing Bacterium Isolated from Uranium(VI)-Contaminated Groundwater.</title>
        <authorList>
            <person name="Ramsay B.D."/>
            <person name="Hwang C."/>
            <person name="Woo H.L."/>
            <person name="Carroll S.L."/>
            <person name="Lucas S."/>
            <person name="Han J."/>
            <person name="Lapidus A.L."/>
            <person name="Cheng J.F."/>
            <person name="Goodwin L.A."/>
            <person name="Pitluck S."/>
            <person name="Peters L."/>
            <person name="Chertkov O."/>
            <person name="Held B."/>
            <person name="Detter J.C."/>
            <person name="Han C.S."/>
            <person name="Tapia R."/>
            <person name="Land M.L."/>
            <person name="Hauser L.J."/>
            <person name="Kyrpides N.C."/>
            <person name="Ivanova N.N."/>
            <person name="Mikhailova N."/>
            <person name="Pagani I."/>
            <person name="Woyke T."/>
            <person name="Arkin A.P."/>
            <person name="Dehal P."/>
            <person name="Chivian D."/>
            <person name="Criddle C.S."/>
            <person name="Wu W."/>
            <person name="Chakraborty R."/>
            <person name="Hazen T.C."/>
            <person name="Fields M.W."/>
        </authorList>
    </citation>
    <scope>NUCLEOTIDE SEQUENCE [LARGE SCALE GENOMIC DNA]</scope>
    <source>
        <strain evidence="5">FW-101-2B</strain>
    </source>
</reference>
<organism evidence="4 5">
    <name type="scientific">Solidesulfovibrio carbinoliphilus subsp. oakridgensis</name>
    <dbReference type="NCBI Taxonomy" id="694327"/>
    <lineage>
        <taxon>Bacteria</taxon>
        <taxon>Pseudomonadati</taxon>
        <taxon>Thermodesulfobacteriota</taxon>
        <taxon>Desulfovibrionia</taxon>
        <taxon>Desulfovibrionales</taxon>
        <taxon>Desulfovibrionaceae</taxon>
        <taxon>Solidesulfovibrio</taxon>
    </lineage>
</organism>
<evidence type="ECO:0000256" key="1">
    <source>
        <dbReference type="ARBA" id="ARBA00023122"/>
    </source>
</evidence>
<dbReference type="OrthoDB" id="9794094at2"/>
<dbReference type="AlphaFoldDB" id="G7Q561"/>
<evidence type="ECO:0000256" key="2">
    <source>
        <dbReference type="PROSITE-ProRule" id="PRU00703"/>
    </source>
</evidence>
<feature type="domain" description="CBS" evidence="3">
    <location>
        <begin position="72"/>
        <end position="130"/>
    </location>
</feature>
<dbReference type="InterPro" id="IPR000644">
    <property type="entry name" value="CBS_dom"/>
</dbReference>
<dbReference type="PROSITE" id="PS51371">
    <property type="entry name" value="CBS"/>
    <property type="match status" value="4"/>
</dbReference>
<feature type="domain" description="CBS" evidence="3">
    <location>
        <begin position="201"/>
        <end position="255"/>
    </location>
</feature>
<proteinExistence type="predicted"/>
<dbReference type="InterPro" id="IPR046342">
    <property type="entry name" value="CBS_dom_sf"/>
</dbReference>
<feature type="domain" description="CBS" evidence="3">
    <location>
        <begin position="9"/>
        <end position="68"/>
    </location>
</feature>
<sequence length="255" mass="27682">MFQRKVGELAKRPHLVAADASVTQAAAVMAREGVSCLAAVTGAKVVGFLTERDLVRHLDVDLEPHTPIREFLSRPTGAIARDLPVSEAVKLMLERRVRHLAVVDFGGSLLGLVTDKELVDALAVDFMVESVTCRQLMRPDTAALPPDRPVREALALMRLRNVGCILVVADGRPAGIFSERDATARIMGRPERLAEPLSGHMSAPVVAVPADALVYKVILFMRQKGVRRVAVIEADGTLSGILTQQDILAYARRLD</sequence>
<dbReference type="HOGENOM" id="CLU_1084734_0_0_7"/>
<dbReference type="RefSeq" id="WP_009181760.1">
    <property type="nucleotide sequence ID" value="NZ_CM001368.1"/>
</dbReference>
<dbReference type="EMBL" id="CM001368">
    <property type="protein sequence ID" value="EHJ48384.1"/>
    <property type="molecule type" value="Genomic_DNA"/>
</dbReference>
<dbReference type="InterPro" id="IPR051257">
    <property type="entry name" value="Diverse_CBS-Domain"/>
</dbReference>
<evidence type="ECO:0000313" key="4">
    <source>
        <dbReference type="EMBL" id="EHJ48384.1"/>
    </source>
</evidence>
<dbReference type="Gene3D" id="3.10.580.10">
    <property type="entry name" value="CBS-domain"/>
    <property type="match status" value="2"/>
</dbReference>
<gene>
    <name evidence="4" type="ORF">DFW101_2380</name>
</gene>
<dbReference type="Proteomes" id="UP000004662">
    <property type="component" value="Chromosome"/>
</dbReference>
<evidence type="ECO:0000259" key="3">
    <source>
        <dbReference type="PROSITE" id="PS51371"/>
    </source>
</evidence>
<dbReference type="PANTHER" id="PTHR43080">
    <property type="entry name" value="CBS DOMAIN-CONTAINING PROTEIN CBSX3, MITOCHONDRIAL"/>
    <property type="match status" value="1"/>
</dbReference>
<dbReference type="PANTHER" id="PTHR43080:SF2">
    <property type="entry name" value="CBS DOMAIN-CONTAINING PROTEIN"/>
    <property type="match status" value="1"/>
</dbReference>
<name>G7Q561_9BACT</name>